<dbReference type="InterPro" id="IPR026286">
    <property type="entry name" value="MaiA/AMDase"/>
</dbReference>
<evidence type="ECO:0000313" key="1">
    <source>
        <dbReference type="EMBL" id="SMH29648.1"/>
    </source>
</evidence>
<accession>A0A1X7MXV7</accession>
<dbReference type="PIRSF" id="PIRSF015736">
    <property type="entry name" value="MI"/>
    <property type="match status" value="1"/>
</dbReference>
<gene>
    <name evidence="1" type="ORF">SAMN02982922_0922</name>
</gene>
<sequence length="240" mass="25349">MTPDPRMDGPRVGLIVPSLNTTTEPDFVRQAPSDIGFFATRVYMRLSTPEDLRGMNAQLDDAARLVGSAAPDLVAYACTSGTFLDGGAVLKDIVDRIGRGAGCPVITTSGAMLDALRAVGASRVAVAAPYPGDITLAECSFLQASGFGVPAWRTLERTGSEIRRIGREEIGGLVRAADHPDAQAIFVSCTDLRAFELVGEMEAAVGKPVLTSNQVTLWAILRALGRKACLPGGRLIDIHL</sequence>
<dbReference type="AlphaFoldDB" id="A0A1X7MXV7"/>
<dbReference type="Pfam" id="PF17645">
    <property type="entry name" value="Amdase"/>
    <property type="match status" value="1"/>
</dbReference>
<dbReference type="InterPro" id="IPR053714">
    <property type="entry name" value="Iso_Racemase_Enz_sf"/>
</dbReference>
<protein>
    <submittedName>
        <fullName evidence="1">Arylmalonate decarboxylase</fullName>
    </submittedName>
</protein>
<dbReference type="PANTHER" id="PTHR40267:SF1">
    <property type="entry name" value="BLR3294 PROTEIN"/>
    <property type="match status" value="1"/>
</dbReference>
<organism evidence="1 2">
    <name type="scientific">Mesorhizobium australicum</name>
    <dbReference type="NCBI Taxonomy" id="536018"/>
    <lineage>
        <taxon>Bacteria</taxon>
        <taxon>Pseudomonadati</taxon>
        <taxon>Pseudomonadota</taxon>
        <taxon>Alphaproteobacteria</taxon>
        <taxon>Hyphomicrobiales</taxon>
        <taxon>Phyllobacteriaceae</taxon>
        <taxon>Mesorhizobium</taxon>
    </lineage>
</organism>
<dbReference type="OrthoDB" id="9816064at2"/>
<proteinExistence type="predicted"/>
<dbReference type="RefSeq" id="WP_139832158.1">
    <property type="nucleotide sequence ID" value="NZ_FXBL01000004.1"/>
</dbReference>
<dbReference type="PANTHER" id="PTHR40267">
    <property type="entry name" value="BLR3294 PROTEIN"/>
    <property type="match status" value="1"/>
</dbReference>
<evidence type="ECO:0000313" key="2">
    <source>
        <dbReference type="Proteomes" id="UP000193083"/>
    </source>
</evidence>
<reference evidence="1 2" key="1">
    <citation type="submission" date="2017-04" db="EMBL/GenBank/DDBJ databases">
        <authorList>
            <person name="Afonso C.L."/>
            <person name="Miller P.J."/>
            <person name="Scott M.A."/>
            <person name="Spackman E."/>
            <person name="Goraichik I."/>
            <person name="Dimitrov K.M."/>
            <person name="Suarez D.L."/>
            <person name="Swayne D.E."/>
        </authorList>
    </citation>
    <scope>NUCLEOTIDE SEQUENCE [LARGE SCALE GENOMIC DNA]</scope>
    <source>
        <strain evidence="1 2">B5P</strain>
    </source>
</reference>
<dbReference type="Proteomes" id="UP000193083">
    <property type="component" value="Unassembled WGS sequence"/>
</dbReference>
<name>A0A1X7MXV7_9HYPH</name>
<dbReference type="Gene3D" id="3.40.50.12500">
    <property type="match status" value="1"/>
</dbReference>
<dbReference type="EMBL" id="FXBL01000004">
    <property type="protein sequence ID" value="SMH29648.1"/>
    <property type="molecule type" value="Genomic_DNA"/>
</dbReference>
<keyword evidence="2" id="KW-1185">Reference proteome</keyword>